<keyword evidence="2" id="KW-1185">Reference proteome</keyword>
<reference evidence="1" key="1">
    <citation type="submission" date="2019-08" db="EMBL/GenBank/DDBJ databases">
        <title>Genomic characterization of a novel candidate phylum (ARYD3) from a high temperature, high salinity tertiary oil reservoir in north central Oklahoma, USA.</title>
        <authorList>
            <person name="Youssef N.H."/>
            <person name="Yadav A."/>
            <person name="Elshahed M.S."/>
        </authorList>
    </citation>
    <scope>NUCLEOTIDE SEQUENCE [LARGE SCALE GENOMIC DNA]</scope>
    <source>
        <strain evidence="1">ARYD3</strain>
    </source>
</reference>
<gene>
    <name evidence="1" type="ORF">FXF47_05045</name>
</gene>
<proteinExistence type="predicted"/>
<accession>A0A5D0MC19</accession>
<comment type="caution">
    <text evidence="1">The sequence shown here is derived from an EMBL/GenBank/DDBJ whole genome shotgun (WGS) entry which is preliminary data.</text>
</comment>
<dbReference type="Proteomes" id="UP000324143">
    <property type="component" value="Unassembled WGS sequence"/>
</dbReference>
<dbReference type="Gene3D" id="2.120.10.30">
    <property type="entry name" value="TolB, C-terminal domain"/>
    <property type="match status" value="1"/>
</dbReference>
<name>A0A5D0MC19_9BACT</name>
<dbReference type="EMBL" id="VSIX01000043">
    <property type="protein sequence ID" value="TYB31264.1"/>
    <property type="molecule type" value="Genomic_DNA"/>
</dbReference>
<dbReference type="SUPFAM" id="SSF63825">
    <property type="entry name" value="YWTD domain"/>
    <property type="match status" value="1"/>
</dbReference>
<protein>
    <recommendedName>
        <fullName evidence="3">6-bladed beta-propeller</fullName>
    </recommendedName>
</protein>
<dbReference type="PROSITE" id="PS51257">
    <property type="entry name" value="PROKAR_LIPOPROTEIN"/>
    <property type="match status" value="1"/>
</dbReference>
<organism evidence="1 2">
    <name type="scientific">Candidatus Mcinerneyibacterium aminivorans</name>
    <dbReference type="NCBI Taxonomy" id="2703815"/>
    <lineage>
        <taxon>Bacteria</taxon>
        <taxon>Candidatus Macinerneyibacteriota</taxon>
        <taxon>Candidatus Mcinerneyibacteria</taxon>
        <taxon>Candidatus Mcinerneyibacteriales</taxon>
        <taxon>Candidatus Mcinerneyibacteriaceae</taxon>
        <taxon>Candidatus Mcinerneyibacterium</taxon>
    </lineage>
</organism>
<dbReference type="AlphaFoldDB" id="A0A5D0MC19"/>
<sequence>MKKIMYAFIVILLIGCTAQTTDYKKTKEEKMEILKTIGIEKLSKNNPERCSGFYKDNYYLVSRKDKNFLINFFDLEGKKKKEVELKYGKKKNELLYNWRVKIYNDKIYFYDSPQNKIAVFNMNGKHLKNISLKNFSEYFTDFVVINDVVYLQGVFKYRLVHLNEKNEIEKGLKYDEKLTGEEYMQEQTRGGVLLADEGKIYQGLIKQPFRIKKFDRNFNQLNTIKKELNQEYEDCKITKDGRLEGDLMVQTMASDENYLYVPFGKSIHYAEEGLKKGKADNSLFIFNKKSGKLEHEIWNKKLKKSATGYDILGVTKKYIILLKAYHLDALDEAVENPEEKEGWIILLDNPMYAAQKK</sequence>
<evidence type="ECO:0000313" key="1">
    <source>
        <dbReference type="EMBL" id="TYB31264.1"/>
    </source>
</evidence>
<evidence type="ECO:0008006" key="3">
    <source>
        <dbReference type="Google" id="ProtNLM"/>
    </source>
</evidence>
<dbReference type="InterPro" id="IPR011042">
    <property type="entry name" value="6-blade_b-propeller_TolB-like"/>
</dbReference>
<evidence type="ECO:0000313" key="2">
    <source>
        <dbReference type="Proteomes" id="UP000324143"/>
    </source>
</evidence>